<organism evidence="3">
    <name type="scientific">Sheuella amnicola</name>
    <dbReference type="NCBI Taxonomy" id="2707330"/>
    <lineage>
        <taxon>Bacteria</taxon>
        <taxon>Pseudomonadati</taxon>
        <taxon>Pseudomonadota</taxon>
        <taxon>Betaproteobacteria</taxon>
        <taxon>Burkholderiales</taxon>
        <taxon>Alcaligenaceae</taxon>
        <taxon>Sheuella</taxon>
    </lineage>
</organism>
<feature type="domain" description="TadE-like" evidence="2">
    <location>
        <begin position="12"/>
        <end position="54"/>
    </location>
</feature>
<dbReference type="RefSeq" id="WP_163653118.1">
    <property type="nucleotide sequence ID" value="NZ_JAAGRN010000004.1"/>
</dbReference>
<accession>A0A6B2QY35</accession>
<dbReference type="AlphaFoldDB" id="A0A6B2QY35"/>
<reference evidence="3" key="1">
    <citation type="submission" date="2020-02" db="EMBL/GenBank/DDBJ databases">
        <authorList>
            <person name="Chen W.-M."/>
        </authorList>
    </citation>
    <scope>NUCLEOTIDE SEQUENCE</scope>
    <source>
        <strain evidence="3">NBD-18</strain>
    </source>
</reference>
<keyword evidence="1" id="KW-0472">Membrane</keyword>
<keyword evidence="1" id="KW-0812">Transmembrane</keyword>
<name>A0A6B2QY35_9BURK</name>
<dbReference type="InterPro" id="IPR012495">
    <property type="entry name" value="TadE-like_dom"/>
</dbReference>
<dbReference type="EMBL" id="JAAGRN010000004">
    <property type="protein sequence ID" value="NDY82923.1"/>
    <property type="molecule type" value="Genomic_DNA"/>
</dbReference>
<sequence>MLQDRSCKSEKGIAAIELALVLPIFVLLIIGLMDLAVMMYNTQVITNASREGARWGVITNNNPTHQPWACSTTSTTEASPCGIANKLASGLLVSFKGTPISTSTATGGGTAGSTVTVVTTYQFSGMGLFPGAVTLTGETRMNYE</sequence>
<evidence type="ECO:0000313" key="3">
    <source>
        <dbReference type="EMBL" id="NDY82923.1"/>
    </source>
</evidence>
<protein>
    <submittedName>
        <fullName evidence="3">Pilus assembly protein</fullName>
    </submittedName>
</protein>
<evidence type="ECO:0000259" key="2">
    <source>
        <dbReference type="Pfam" id="PF07811"/>
    </source>
</evidence>
<proteinExistence type="predicted"/>
<gene>
    <name evidence="3" type="ORF">G3I67_06735</name>
</gene>
<feature type="transmembrane region" description="Helical" evidence="1">
    <location>
        <begin position="12"/>
        <end position="40"/>
    </location>
</feature>
<dbReference type="Pfam" id="PF07811">
    <property type="entry name" value="TadE"/>
    <property type="match status" value="1"/>
</dbReference>
<comment type="caution">
    <text evidence="3">The sequence shown here is derived from an EMBL/GenBank/DDBJ whole genome shotgun (WGS) entry which is preliminary data.</text>
</comment>
<evidence type="ECO:0000256" key="1">
    <source>
        <dbReference type="SAM" id="Phobius"/>
    </source>
</evidence>
<keyword evidence="1" id="KW-1133">Transmembrane helix</keyword>